<accession>A0A2V3IUK2</accession>
<evidence type="ECO:0000256" key="1">
    <source>
        <dbReference type="SAM" id="MobiDB-lite"/>
    </source>
</evidence>
<evidence type="ECO:0000313" key="4">
    <source>
        <dbReference type="Proteomes" id="UP000247409"/>
    </source>
</evidence>
<feature type="region of interest" description="Disordered" evidence="1">
    <location>
        <begin position="40"/>
        <end position="77"/>
    </location>
</feature>
<dbReference type="PANTHER" id="PTHR34409">
    <property type="entry name" value="SET DOMAIN-CONTAINING PROTEIN"/>
    <property type="match status" value="1"/>
</dbReference>
<dbReference type="PANTHER" id="PTHR34409:SF1">
    <property type="entry name" value="MYB-LIKE DOMAIN-CONTAINING PROTEIN"/>
    <property type="match status" value="1"/>
</dbReference>
<proteinExistence type="predicted"/>
<protein>
    <recommendedName>
        <fullName evidence="2">DUF6818 domain-containing protein</fullName>
    </recommendedName>
</protein>
<dbReference type="AlphaFoldDB" id="A0A2V3IUK2"/>
<dbReference type="OrthoDB" id="164467at2759"/>
<dbReference type="Pfam" id="PF20681">
    <property type="entry name" value="DUF6818"/>
    <property type="match status" value="1"/>
</dbReference>
<name>A0A2V3IUK2_9FLOR</name>
<evidence type="ECO:0000259" key="2">
    <source>
        <dbReference type="Pfam" id="PF20681"/>
    </source>
</evidence>
<dbReference type="Proteomes" id="UP000247409">
    <property type="component" value="Unassembled WGS sequence"/>
</dbReference>
<sequence length="329" mass="37718">MFVKRPSASLERSVGTDVTPVYKRGSHAETIRNIAPRKTVCKPKQRKNSTASPQTVLKKQGGKVTRKGSTGVGRGATFTEPELNSLLEALETNLPVGSEEWEAVIGLHKAKFPNENRTPDSLRRKYASLYHRNAPTGDPRIPETVLRAKKIKRDMTERVDLGDDDDSGVEGVFSGDEERQHTEEIVPEDHEFPPTGEIDAVPIVGSDTPSSTIPLFPIVHKRPERHVREEADIMELFKASLLQDREFRMAEKERLQIEREEDRARSMVEAKLRKEQLEEERKARQKERDEARRQREEDRRNRESFMQMFMMFIAEGHTNANKDTESLLH</sequence>
<comment type="caution">
    <text evidence="3">The sequence shown here is derived from an EMBL/GenBank/DDBJ whole genome shotgun (WGS) entry which is preliminary data.</text>
</comment>
<gene>
    <name evidence="3" type="ORF">BWQ96_04430</name>
</gene>
<dbReference type="EMBL" id="NBIV01000052">
    <property type="protein sequence ID" value="PXF45818.1"/>
    <property type="molecule type" value="Genomic_DNA"/>
</dbReference>
<feature type="domain" description="DUF6818" evidence="2">
    <location>
        <begin position="95"/>
        <end position="164"/>
    </location>
</feature>
<evidence type="ECO:0000313" key="3">
    <source>
        <dbReference type="EMBL" id="PXF45818.1"/>
    </source>
</evidence>
<dbReference type="InterPro" id="IPR049203">
    <property type="entry name" value="DUF6818"/>
</dbReference>
<feature type="region of interest" description="Disordered" evidence="1">
    <location>
        <begin position="159"/>
        <end position="180"/>
    </location>
</feature>
<keyword evidence="4" id="KW-1185">Reference proteome</keyword>
<feature type="region of interest" description="Disordered" evidence="1">
    <location>
        <begin position="272"/>
        <end position="302"/>
    </location>
</feature>
<reference evidence="3 4" key="1">
    <citation type="journal article" date="2018" name="Mol. Biol. Evol.">
        <title>Analysis of the draft genome of the red seaweed Gracilariopsis chorda provides insights into genome size evolution in Rhodophyta.</title>
        <authorList>
            <person name="Lee J."/>
            <person name="Yang E.C."/>
            <person name="Graf L."/>
            <person name="Yang J.H."/>
            <person name="Qiu H."/>
            <person name="Zel Zion U."/>
            <person name="Chan C.X."/>
            <person name="Stephens T.G."/>
            <person name="Weber A.P.M."/>
            <person name="Boo G.H."/>
            <person name="Boo S.M."/>
            <person name="Kim K.M."/>
            <person name="Shin Y."/>
            <person name="Jung M."/>
            <person name="Lee S.J."/>
            <person name="Yim H.S."/>
            <person name="Lee J.H."/>
            <person name="Bhattacharya D."/>
            <person name="Yoon H.S."/>
        </authorList>
    </citation>
    <scope>NUCLEOTIDE SEQUENCE [LARGE SCALE GENOMIC DNA]</scope>
    <source>
        <strain evidence="3 4">SKKU-2015</strain>
        <tissue evidence="3">Whole body</tissue>
    </source>
</reference>
<feature type="compositionally biased region" description="Polar residues" evidence="1">
    <location>
        <begin position="48"/>
        <end position="57"/>
    </location>
</feature>
<organism evidence="3 4">
    <name type="scientific">Gracilariopsis chorda</name>
    <dbReference type="NCBI Taxonomy" id="448386"/>
    <lineage>
        <taxon>Eukaryota</taxon>
        <taxon>Rhodophyta</taxon>
        <taxon>Florideophyceae</taxon>
        <taxon>Rhodymeniophycidae</taxon>
        <taxon>Gracilariales</taxon>
        <taxon>Gracilariaceae</taxon>
        <taxon>Gracilariopsis</taxon>
    </lineage>
</organism>